<sequence length="677" mass="74213">VSKLAFRQPPRVISVQSRLWMSTKSATEAVQKKAAEEAAKEKAKKIESETVWRLLSLARPEAKNISGTKKLRTNTFTFVVAIGLLVISSGITMSVPFSMGKIIDFVTKPDSNEFGGLTMPQFFAVVSTIFVIGGAANMGRVLLFRISGERIIQRLRNNLYKTILKQDMSFFDKNRSGELISRLSVDTAVVGKSITNNLSDGLRAIATATVGTGMMLYVSPQLTGIMMLVVPPVAGFAILYGRYVKTLSRQTQTALSEITKVAEERIGNIRTVQAFAKEPKEAERYSLRVQDVFNLAKREAIASGVFFGGAGVSGNLTILAVLWYGGHMVMQNAISVGDLASFMLYTAYVGSSLGGKYHNLLSKCLTSFYSEIMKGIGASSRLFELLDRQPKIPAETGITLSDIQKPIRFENIKFTYPARPQSPIFNSMSLTVNPGTVIAVVGASGSGKSTIGSLLLRYYDPNEGDIYIGDHSIKEINTRWWREQVGLVSQEPVLFAGTIADNIAYGIENATPDQIKEAAIKANCASFIENFHDGYETFVGERGISLSGGQKQRIAIARALLKNPSILILDEATSALDAESEALVQDALNHLMKGRTVFTIAHRISTIRSADLVACLHDGRIAEIGPYDDLMSRENGVFKKLMEHQTVGRPGIKPVSRWEQDIDNEEAKSWDKEQGVY</sequence>
<evidence type="ECO:0000256" key="19">
    <source>
        <dbReference type="ARBA" id="ARBA00075187"/>
    </source>
</evidence>
<dbReference type="Pfam" id="PF00005">
    <property type="entry name" value="ABC_tran"/>
    <property type="match status" value="1"/>
</dbReference>
<dbReference type="CDD" id="cd18573">
    <property type="entry name" value="ABC_6TM_ABCB10_like"/>
    <property type="match status" value="1"/>
</dbReference>
<feature type="domain" description="ABC transmembrane type-1" evidence="24">
    <location>
        <begin position="79"/>
        <end position="354"/>
    </location>
</feature>
<dbReference type="GO" id="GO:0005524">
    <property type="term" value="F:ATP binding"/>
    <property type="evidence" value="ECO:0007669"/>
    <property type="project" value="UniProtKB-KW"/>
</dbReference>
<gene>
    <name evidence="25" type="ORF">INT43_002980</name>
</gene>
<evidence type="ECO:0000256" key="14">
    <source>
        <dbReference type="ARBA" id="ARBA00023128"/>
    </source>
</evidence>
<dbReference type="SUPFAM" id="SSF52540">
    <property type="entry name" value="P-loop containing nucleoside triphosphate hydrolases"/>
    <property type="match status" value="1"/>
</dbReference>
<keyword evidence="4 22" id="KW-0812">Transmembrane</keyword>
<evidence type="ECO:0000256" key="20">
    <source>
        <dbReference type="ARBA" id="ARBA00083334"/>
    </source>
</evidence>
<keyword evidence="26" id="KW-1185">Reference proteome</keyword>
<keyword evidence="6" id="KW-0547">Nucleotide-binding</keyword>
<evidence type="ECO:0000256" key="22">
    <source>
        <dbReference type="SAM" id="Phobius"/>
    </source>
</evidence>
<dbReference type="FunFam" id="3.40.50.300:FF:000403">
    <property type="entry name" value="ATP-binding cassette sub-family B member 8, mitochondrial"/>
    <property type="match status" value="1"/>
</dbReference>
<accession>A0A8H7PPU6</accession>
<dbReference type="PANTHER" id="PTHR43394">
    <property type="entry name" value="ATP-DEPENDENT PERMEASE MDL1, MITOCHONDRIAL"/>
    <property type="match status" value="1"/>
</dbReference>
<dbReference type="Pfam" id="PF00664">
    <property type="entry name" value="ABC_membrane"/>
    <property type="match status" value="1"/>
</dbReference>
<dbReference type="GO" id="GO:0042802">
    <property type="term" value="F:identical protein binding"/>
    <property type="evidence" value="ECO:0007669"/>
    <property type="project" value="UniProtKB-ARBA"/>
</dbReference>
<evidence type="ECO:0000256" key="13">
    <source>
        <dbReference type="ARBA" id="ARBA00022990"/>
    </source>
</evidence>
<dbReference type="Proteomes" id="UP000654370">
    <property type="component" value="Unassembled WGS sequence"/>
</dbReference>
<name>A0A8H7PPU6_MORIS</name>
<dbReference type="AlphaFoldDB" id="A0A8H7PPU6"/>
<keyword evidence="10" id="KW-0809">Transit peptide</keyword>
<keyword evidence="13" id="KW-0007">Acetylation</keyword>
<dbReference type="PANTHER" id="PTHR43394:SF1">
    <property type="entry name" value="ATP-BINDING CASSETTE SUB-FAMILY B MEMBER 10, MITOCHONDRIAL"/>
    <property type="match status" value="1"/>
</dbReference>
<comment type="catalytic activity">
    <reaction evidence="16">
        <text>biliverdin IXalpha(in) + ATP + H2O = biliverdin IXalpha(out) + ADP + phosphate + H(+)</text>
        <dbReference type="Rhea" id="RHEA:82359"/>
        <dbReference type="ChEBI" id="CHEBI:15377"/>
        <dbReference type="ChEBI" id="CHEBI:15378"/>
        <dbReference type="ChEBI" id="CHEBI:30616"/>
        <dbReference type="ChEBI" id="CHEBI:43474"/>
        <dbReference type="ChEBI" id="CHEBI:57991"/>
        <dbReference type="ChEBI" id="CHEBI:456216"/>
    </reaction>
    <physiologicalReaction direction="left-to-right" evidence="16">
        <dbReference type="Rhea" id="RHEA:82360"/>
    </physiologicalReaction>
</comment>
<dbReference type="Gene3D" id="1.20.1560.10">
    <property type="entry name" value="ABC transporter type 1, transmembrane domain"/>
    <property type="match status" value="1"/>
</dbReference>
<keyword evidence="15 22" id="KW-0472">Membrane</keyword>
<dbReference type="OrthoDB" id="6500128at2759"/>
<evidence type="ECO:0000259" key="23">
    <source>
        <dbReference type="PROSITE" id="PS50893"/>
    </source>
</evidence>
<dbReference type="GO" id="GO:0046872">
    <property type="term" value="F:metal ion binding"/>
    <property type="evidence" value="ECO:0007669"/>
    <property type="project" value="UniProtKB-KW"/>
</dbReference>
<feature type="transmembrane region" description="Helical" evidence="22">
    <location>
        <begin position="119"/>
        <end position="143"/>
    </location>
</feature>
<evidence type="ECO:0000259" key="24">
    <source>
        <dbReference type="PROSITE" id="PS50929"/>
    </source>
</evidence>
<dbReference type="EMBL" id="JAEPQZ010000008">
    <property type="protein sequence ID" value="KAG2177733.1"/>
    <property type="molecule type" value="Genomic_DNA"/>
</dbReference>
<dbReference type="InterPro" id="IPR011527">
    <property type="entry name" value="ABC1_TM_dom"/>
</dbReference>
<dbReference type="InterPro" id="IPR036640">
    <property type="entry name" value="ABC1_TM_sf"/>
</dbReference>
<evidence type="ECO:0000313" key="26">
    <source>
        <dbReference type="Proteomes" id="UP000654370"/>
    </source>
</evidence>
<dbReference type="PIRSF" id="PIRSF002773">
    <property type="entry name" value="ABC_prm/ATPase_B"/>
    <property type="match status" value="1"/>
</dbReference>
<evidence type="ECO:0000256" key="1">
    <source>
        <dbReference type="ARBA" id="ARBA00004448"/>
    </source>
</evidence>
<feature type="compositionally biased region" description="Basic and acidic residues" evidence="21">
    <location>
        <begin position="656"/>
        <end position="677"/>
    </location>
</feature>
<evidence type="ECO:0000256" key="21">
    <source>
        <dbReference type="SAM" id="MobiDB-lite"/>
    </source>
</evidence>
<dbReference type="InterPro" id="IPR003593">
    <property type="entry name" value="AAA+_ATPase"/>
</dbReference>
<feature type="transmembrane region" description="Helical" evidence="22">
    <location>
        <begin position="305"/>
        <end position="325"/>
    </location>
</feature>
<dbReference type="SMART" id="SM00382">
    <property type="entry name" value="AAA"/>
    <property type="match status" value="1"/>
</dbReference>
<evidence type="ECO:0000256" key="4">
    <source>
        <dbReference type="ARBA" id="ARBA00022692"/>
    </source>
</evidence>
<dbReference type="GO" id="GO:0015421">
    <property type="term" value="F:ABC-type oligopeptide transporter activity"/>
    <property type="evidence" value="ECO:0007669"/>
    <property type="project" value="TreeGrafter"/>
</dbReference>
<dbReference type="Gene3D" id="3.40.50.300">
    <property type="entry name" value="P-loop containing nucleotide triphosphate hydrolases"/>
    <property type="match status" value="1"/>
</dbReference>
<evidence type="ECO:0000256" key="7">
    <source>
        <dbReference type="ARBA" id="ARBA00022792"/>
    </source>
</evidence>
<evidence type="ECO:0000313" key="25">
    <source>
        <dbReference type="EMBL" id="KAG2177733.1"/>
    </source>
</evidence>
<keyword evidence="11" id="KW-1278">Translocase</keyword>
<keyword evidence="7" id="KW-0999">Mitochondrion inner membrane</keyword>
<dbReference type="PROSITE" id="PS00211">
    <property type="entry name" value="ABC_TRANSPORTER_1"/>
    <property type="match status" value="1"/>
</dbReference>
<comment type="similarity">
    <text evidence="2">Belongs to the ABC transporter superfamily. ABCB family. Mitochondrial peptide exporter (TC 3.A.1.212) subfamily.</text>
</comment>
<feature type="transmembrane region" description="Helical" evidence="22">
    <location>
        <begin position="201"/>
        <end position="218"/>
    </location>
</feature>
<dbReference type="SUPFAM" id="SSF90123">
    <property type="entry name" value="ABC transporter transmembrane region"/>
    <property type="match status" value="1"/>
</dbReference>
<feature type="transmembrane region" description="Helical" evidence="22">
    <location>
        <begin position="76"/>
        <end position="99"/>
    </location>
</feature>
<keyword evidence="9" id="KW-0460">Magnesium</keyword>
<feature type="transmembrane region" description="Helical" evidence="22">
    <location>
        <begin position="224"/>
        <end position="243"/>
    </location>
</feature>
<dbReference type="GO" id="GO:0005743">
    <property type="term" value="C:mitochondrial inner membrane"/>
    <property type="evidence" value="ECO:0007669"/>
    <property type="project" value="UniProtKB-SubCell"/>
</dbReference>
<reference evidence="25" key="1">
    <citation type="submission" date="2020-12" db="EMBL/GenBank/DDBJ databases">
        <title>Metabolic potential, ecology and presence of endohyphal bacteria is reflected in genomic diversity of Mucoromycotina.</title>
        <authorList>
            <person name="Muszewska A."/>
            <person name="Okrasinska A."/>
            <person name="Steczkiewicz K."/>
            <person name="Drgas O."/>
            <person name="Orlowska M."/>
            <person name="Perlinska-Lenart U."/>
            <person name="Aleksandrzak-Piekarczyk T."/>
            <person name="Szatraj K."/>
            <person name="Zielenkiewicz U."/>
            <person name="Pilsyk S."/>
            <person name="Malc E."/>
            <person name="Mieczkowski P."/>
            <person name="Kruszewska J.S."/>
            <person name="Biernat P."/>
            <person name="Pawlowska J."/>
        </authorList>
    </citation>
    <scope>NUCLEOTIDE SEQUENCE</scope>
    <source>
        <strain evidence="25">WA0000067209</strain>
    </source>
</reference>
<evidence type="ECO:0000256" key="12">
    <source>
        <dbReference type="ARBA" id="ARBA00022989"/>
    </source>
</evidence>
<feature type="domain" description="ABC transporter" evidence="23">
    <location>
        <begin position="407"/>
        <end position="643"/>
    </location>
</feature>
<proteinExistence type="inferred from homology"/>
<evidence type="ECO:0000256" key="10">
    <source>
        <dbReference type="ARBA" id="ARBA00022946"/>
    </source>
</evidence>
<evidence type="ECO:0000256" key="16">
    <source>
        <dbReference type="ARBA" id="ARBA00052250"/>
    </source>
</evidence>
<protein>
    <recommendedName>
        <fullName evidence="18">ATP-binding cassette sub-family B member 10, mitochondrial</fullName>
    </recommendedName>
    <alternativeName>
        <fullName evidence="19">ABC-mitochondrial erythroid protein</fullName>
    </alternativeName>
    <alternativeName>
        <fullName evidence="20">ATP-binding cassette transporter 10</fullName>
    </alternativeName>
</protein>
<evidence type="ECO:0000256" key="17">
    <source>
        <dbReference type="ARBA" id="ARBA00055589"/>
    </source>
</evidence>
<comment type="function">
    <text evidence="17">ATP-dependent transporter located in the mitochondrial inner membrane that catalyzes the export of biliverdin from the mitochondrial matrix, and plays a crucial role in hemoglobin synthesis and antioxidative stress. Participates in the early step of the heme biosynthetic process during insertion of iron into protoporphyrin IX (PPIX). Involved in the stabilization of the iron transporter mitoferrin-1/SLC25A37. In addition may be involved in mitochondrial unfolded protein response (UPRmt) signaling pathway, although ABCB10 probably does not participate in peptide export from mitochondria.</text>
</comment>
<dbReference type="InterPro" id="IPR027417">
    <property type="entry name" value="P-loop_NTPase"/>
</dbReference>
<feature type="region of interest" description="Disordered" evidence="21">
    <location>
        <begin position="652"/>
        <end position="677"/>
    </location>
</feature>
<keyword evidence="3" id="KW-0813">Transport</keyword>
<keyword evidence="5" id="KW-0479">Metal-binding</keyword>
<comment type="subcellular location">
    <subcellularLocation>
        <location evidence="1">Mitochondrion inner membrane</location>
        <topology evidence="1">Multi-pass membrane protein</topology>
    </subcellularLocation>
</comment>
<evidence type="ECO:0000256" key="18">
    <source>
        <dbReference type="ARBA" id="ARBA00072683"/>
    </source>
</evidence>
<evidence type="ECO:0000256" key="15">
    <source>
        <dbReference type="ARBA" id="ARBA00023136"/>
    </source>
</evidence>
<dbReference type="FunFam" id="1.20.1560.10:FF:000048">
    <property type="entry name" value="ATP-binding cassette sub-family B member 10, mitochondrial"/>
    <property type="match status" value="1"/>
</dbReference>
<dbReference type="InterPro" id="IPR039421">
    <property type="entry name" value="Type_1_exporter"/>
</dbReference>
<keyword evidence="14" id="KW-0496">Mitochondrion</keyword>
<evidence type="ECO:0000256" key="8">
    <source>
        <dbReference type="ARBA" id="ARBA00022840"/>
    </source>
</evidence>
<organism evidence="25 26">
    <name type="scientific">Mortierella isabellina</name>
    <name type="common">Filamentous fungus</name>
    <name type="synonym">Umbelopsis isabellina</name>
    <dbReference type="NCBI Taxonomy" id="91625"/>
    <lineage>
        <taxon>Eukaryota</taxon>
        <taxon>Fungi</taxon>
        <taxon>Fungi incertae sedis</taxon>
        <taxon>Mucoromycota</taxon>
        <taxon>Mucoromycotina</taxon>
        <taxon>Umbelopsidomycetes</taxon>
        <taxon>Umbelopsidales</taxon>
        <taxon>Umbelopsidaceae</taxon>
        <taxon>Umbelopsis</taxon>
    </lineage>
</organism>
<evidence type="ECO:0000256" key="11">
    <source>
        <dbReference type="ARBA" id="ARBA00022967"/>
    </source>
</evidence>
<evidence type="ECO:0000256" key="3">
    <source>
        <dbReference type="ARBA" id="ARBA00022448"/>
    </source>
</evidence>
<keyword evidence="12 22" id="KW-1133">Transmembrane helix</keyword>
<evidence type="ECO:0000256" key="6">
    <source>
        <dbReference type="ARBA" id="ARBA00022741"/>
    </source>
</evidence>
<feature type="non-terminal residue" evidence="25">
    <location>
        <position position="1"/>
    </location>
</feature>
<dbReference type="PROSITE" id="PS50929">
    <property type="entry name" value="ABC_TM1F"/>
    <property type="match status" value="1"/>
</dbReference>
<dbReference type="InterPro" id="IPR017871">
    <property type="entry name" value="ABC_transporter-like_CS"/>
</dbReference>
<evidence type="ECO:0000256" key="5">
    <source>
        <dbReference type="ARBA" id="ARBA00022723"/>
    </source>
</evidence>
<dbReference type="GO" id="GO:0016887">
    <property type="term" value="F:ATP hydrolysis activity"/>
    <property type="evidence" value="ECO:0007669"/>
    <property type="project" value="InterPro"/>
</dbReference>
<dbReference type="InterPro" id="IPR003439">
    <property type="entry name" value="ABC_transporter-like_ATP-bd"/>
</dbReference>
<comment type="caution">
    <text evidence="25">The sequence shown here is derived from an EMBL/GenBank/DDBJ whole genome shotgun (WGS) entry which is preliminary data.</text>
</comment>
<keyword evidence="8" id="KW-0067">ATP-binding</keyword>
<dbReference type="GO" id="GO:0090374">
    <property type="term" value="P:oligopeptide export from mitochondrion"/>
    <property type="evidence" value="ECO:0007669"/>
    <property type="project" value="TreeGrafter"/>
</dbReference>
<evidence type="ECO:0000256" key="9">
    <source>
        <dbReference type="ARBA" id="ARBA00022842"/>
    </source>
</evidence>
<dbReference type="PROSITE" id="PS50893">
    <property type="entry name" value="ABC_TRANSPORTER_2"/>
    <property type="match status" value="1"/>
</dbReference>
<evidence type="ECO:0000256" key="2">
    <source>
        <dbReference type="ARBA" id="ARBA00005580"/>
    </source>
</evidence>
<dbReference type="CDD" id="cd03249">
    <property type="entry name" value="ABC_MTABC3_MDL1_MDL2"/>
    <property type="match status" value="1"/>
</dbReference>